<keyword evidence="1" id="KW-1133">Transmembrane helix</keyword>
<sequence length="419" mass="46872">MTPFIPPPPPGLNYIAVIEPLLDLLLIDTILSSFLVPTLITLFYFSTSSSRRQLMFITNILAIACAIALAIINICNQVRAATSHSLLEARSLLTHFEQTRAILAKPVSPAMDTALMFMTIFAPFCAEFVLVFRVVAVYPPRIISWPVRALVYAPVASLKTARVINIIIFIVQWVQQKEHLNSPLLRGQAAWSLPNIKLEWILQFVDMTFVSALFLARLRRSTRAQREAGLHCSTETATGASRTRRLSYRLRTLFWIAASNLVIPVLLIMVQLVYIFRDSNFLHGTYVFFINIYVQIIGVLLATIWGTGTRQTKAPVAHDTTTGGQSTIRWAPQRSNALVSGEHFVVDVELGGEAGHSPSLSSGHTHIDELLQDPEGRRRIQELIQQMERETEKNTVLGKESLVDSPNSSRIISLYGQPR</sequence>
<reference evidence="2" key="1">
    <citation type="submission" date="2022-11" db="EMBL/GenBank/DDBJ databases">
        <title>Genome Sequence of Cubamyces cubensis.</title>
        <authorList>
            <person name="Buettner E."/>
        </authorList>
    </citation>
    <scope>NUCLEOTIDE SEQUENCE</scope>
    <source>
        <strain evidence="2">MPL-01</strain>
    </source>
</reference>
<name>A0AAD7U550_9APHY</name>
<feature type="transmembrane region" description="Helical" evidence="1">
    <location>
        <begin position="54"/>
        <end position="74"/>
    </location>
</feature>
<keyword evidence="1" id="KW-0472">Membrane</keyword>
<feature type="transmembrane region" description="Helical" evidence="1">
    <location>
        <begin position="252"/>
        <end position="274"/>
    </location>
</feature>
<keyword evidence="3" id="KW-1185">Reference proteome</keyword>
<feature type="transmembrane region" description="Helical" evidence="1">
    <location>
        <begin position="20"/>
        <end position="45"/>
    </location>
</feature>
<organism evidence="2 3">
    <name type="scientific">Trametes cubensis</name>
    <dbReference type="NCBI Taxonomy" id="1111947"/>
    <lineage>
        <taxon>Eukaryota</taxon>
        <taxon>Fungi</taxon>
        <taxon>Dikarya</taxon>
        <taxon>Basidiomycota</taxon>
        <taxon>Agaricomycotina</taxon>
        <taxon>Agaricomycetes</taxon>
        <taxon>Polyporales</taxon>
        <taxon>Polyporaceae</taxon>
        <taxon>Trametes</taxon>
    </lineage>
</organism>
<dbReference type="EMBL" id="JAPEVG010000002">
    <property type="protein sequence ID" value="KAJ8502111.1"/>
    <property type="molecule type" value="Genomic_DNA"/>
</dbReference>
<feature type="transmembrane region" description="Helical" evidence="1">
    <location>
        <begin position="200"/>
        <end position="218"/>
    </location>
</feature>
<dbReference type="AlphaFoldDB" id="A0AAD7U550"/>
<feature type="transmembrane region" description="Helical" evidence="1">
    <location>
        <begin position="286"/>
        <end position="305"/>
    </location>
</feature>
<evidence type="ECO:0000313" key="2">
    <source>
        <dbReference type="EMBL" id="KAJ8502111.1"/>
    </source>
</evidence>
<keyword evidence="1" id="KW-0812">Transmembrane</keyword>
<protein>
    <submittedName>
        <fullName evidence="2">Uncharacterized protein</fullName>
    </submittedName>
</protein>
<evidence type="ECO:0000256" key="1">
    <source>
        <dbReference type="SAM" id="Phobius"/>
    </source>
</evidence>
<feature type="transmembrane region" description="Helical" evidence="1">
    <location>
        <begin position="150"/>
        <end position="174"/>
    </location>
</feature>
<feature type="transmembrane region" description="Helical" evidence="1">
    <location>
        <begin position="114"/>
        <end position="138"/>
    </location>
</feature>
<proteinExistence type="predicted"/>
<gene>
    <name evidence="2" type="ORF">ONZ51_g165</name>
</gene>
<dbReference type="Proteomes" id="UP001215151">
    <property type="component" value="Unassembled WGS sequence"/>
</dbReference>
<accession>A0AAD7U550</accession>
<comment type="caution">
    <text evidence="2">The sequence shown here is derived from an EMBL/GenBank/DDBJ whole genome shotgun (WGS) entry which is preliminary data.</text>
</comment>
<evidence type="ECO:0000313" key="3">
    <source>
        <dbReference type="Proteomes" id="UP001215151"/>
    </source>
</evidence>